<dbReference type="SUPFAM" id="SSF54593">
    <property type="entry name" value="Glyoxalase/Bleomycin resistance protein/Dihydroxybiphenyl dioxygenase"/>
    <property type="match status" value="1"/>
</dbReference>
<dbReference type="InterPro" id="IPR041581">
    <property type="entry name" value="Glyoxalase_6"/>
</dbReference>
<proteinExistence type="predicted"/>
<dbReference type="EMBL" id="BSSD01000001">
    <property type="protein sequence ID" value="GLW90090.1"/>
    <property type="molecule type" value="Genomic_DNA"/>
</dbReference>
<name>A0A9W6QI12_9PSEU</name>
<accession>A0A9W6QI12</accession>
<dbReference type="PROSITE" id="PS51819">
    <property type="entry name" value="VOC"/>
    <property type="match status" value="1"/>
</dbReference>
<reference evidence="2" key="1">
    <citation type="submission" date="2023-02" db="EMBL/GenBank/DDBJ databases">
        <title>Actinokineospora globicatena NBRC 15670.</title>
        <authorList>
            <person name="Ichikawa N."/>
            <person name="Sato H."/>
            <person name="Tonouchi N."/>
        </authorList>
    </citation>
    <scope>NUCLEOTIDE SEQUENCE</scope>
    <source>
        <strain evidence="2">NBRC 15670</strain>
    </source>
</reference>
<dbReference type="AlphaFoldDB" id="A0A9W6QI12"/>
<dbReference type="Pfam" id="PF18029">
    <property type="entry name" value="Glyoxalase_6"/>
    <property type="match status" value="1"/>
</dbReference>
<dbReference type="Proteomes" id="UP001165042">
    <property type="component" value="Unassembled WGS sequence"/>
</dbReference>
<dbReference type="PANTHER" id="PTHR35908:SF1">
    <property type="entry name" value="CONSERVED PROTEIN"/>
    <property type="match status" value="1"/>
</dbReference>
<dbReference type="Gene3D" id="3.10.180.10">
    <property type="entry name" value="2,3-Dihydroxybiphenyl 1,2-Dioxygenase, domain 1"/>
    <property type="match status" value="1"/>
</dbReference>
<dbReference type="CDD" id="cd06587">
    <property type="entry name" value="VOC"/>
    <property type="match status" value="1"/>
</dbReference>
<protein>
    <submittedName>
        <fullName evidence="2">Glyoxalase</fullName>
    </submittedName>
</protein>
<sequence length="116" mass="12355">MTGYLSGIAAITVDCADAVSLAHFWRDLLGGEISGPDEDGVITVAVAGGPNLDFAPVPESRTVKNRLHLDLRSTDFDGAVAQAIDLGATRAPDLYDGDDWQVLRDPEGNEFCVLRP</sequence>
<keyword evidence="3" id="KW-1185">Reference proteome</keyword>
<dbReference type="PANTHER" id="PTHR35908">
    <property type="entry name" value="HYPOTHETICAL FUSION PROTEIN"/>
    <property type="match status" value="1"/>
</dbReference>
<evidence type="ECO:0000259" key="1">
    <source>
        <dbReference type="PROSITE" id="PS51819"/>
    </source>
</evidence>
<comment type="caution">
    <text evidence="2">The sequence shown here is derived from an EMBL/GenBank/DDBJ whole genome shotgun (WGS) entry which is preliminary data.</text>
</comment>
<gene>
    <name evidence="2" type="ORF">Aglo03_09060</name>
</gene>
<feature type="domain" description="VOC" evidence="1">
    <location>
        <begin position="7"/>
        <end position="116"/>
    </location>
</feature>
<evidence type="ECO:0000313" key="3">
    <source>
        <dbReference type="Proteomes" id="UP001165042"/>
    </source>
</evidence>
<evidence type="ECO:0000313" key="2">
    <source>
        <dbReference type="EMBL" id="GLW90090.1"/>
    </source>
</evidence>
<dbReference type="InterPro" id="IPR037523">
    <property type="entry name" value="VOC_core"/>
</dbReference>
<dbReference type="InterPro" id="IPR029068">
    <property type="entry name" value="Glyas_Bleomycin-R_OHBP_Dase"/>
</dbReference>
<dbReference type="RefSeq" id="WP_285607811.1">
    <property type="nucleotide sequence ID" value="NZ_BSSD01000001.1"/>
</dbReference>
<organism evidence="2 3">
    <name type="scientific">Actinokineospora globicatena</name>
    <dbReference type="NCBI Taxonomy" id="103729"/>
    <lineage>
        <taxon>Bacteria</taxon>
        <taxon>Bacillati</taxon>
        <taxon>Actinomycetota</taxon>
        <taxon>Actinomycetes</taxon>
        <taxon>Pseudonocardiales</taxon>
        <taxon>Pseudonocardiaceae</taxon>
        <taxon>Actinokineospora</taxon>
    </lineage>
</organism>